<comment type="catalytic activity">
    <reaction evidence="8">
        <text>L-seryl-[protein] + ATP = O-phospho-L-seryl-[protein] + ADP + H(+)</text>
        <dbReference type="Rhea" id="RHEA:17989"/>
        <dbReference type="Rhea" id="RHEA-COMP:9863"/>
        <dbReference type="Rhea" id="RHEA-COMP:11604"/>
        <dbReference type="ChEBI" id="CHEBI:15378"/>
        <dbReference type="ChEBI" id="CHEBI:29999"/>
        <dbReference type="ChEBI" id="CHEBI:30616"/>
        <dbReference type="ChEBI" id="CHEBI:83421"/>
        <dbReference type="ChEBI" id="CHEBI:456216"/>
        <dbReference type="EC" id="2.7.11.1"/>
    </reaction>
</comment>
<accession>A0A9W7FX79</accession>
<dbReference type="SUPFAM" id="SSF56112">
    <property type="entry name" value="Protein kinase-like (PK-like)"/>
    <property type="match status" value="1"/>
</dbReference>
<dbReference type="FunFam" id="1.10.510.10:FF:000279">
    <property type="entry name" value="Non-specific serine/threonine protein kinase"/>
    <property type="match status" value="1"/>
</dbReference>
<feature type="binding site" evidence="9">
    <location>
        <position position="41"/>
    </location>
    <ligand>
        <name>ATP</name>
        <dbReference type="ChEBI" id="CHEBI:30616"/>
    </ligand>
</feature>
<evidence type="ECO:0000256" key="3">
    <source>
        <dbReference type="ARBA" id="ARBA00022679"/>
    </source>
</evidence>
<feature type="region of interest" description="Disordered" evidence="11">
    <location>
        <begin position="275"/>
        <end position="331"/>
    </location>
</feature>
<dbReference type="OrthoDB" id="193931at2759"/>
<gene>
    <name evidence="14" type="ORF">TrCOL_g4501</name>
</gene>
<proteinExistence type="inferred from homology"/>
<keyword evidence="5" id="KW-0418">Kinase</keyword>
<dbReference type="PANTHER" id="PTHR43895">
    <property type="entry name" value="CALCIUM/CALMODULIN-DEPENDENT PROTEIN KINASE KINASE-RELATED"/>
    <property type="match status" value="1"/>
</dbReference>
<dbReference type="InterPro" id="IPR017441">
    <property type="entry name" value="Protein_kinase_ATP_BS"/>
</dbReference>
<keyword evidence="15" id="KW-1185">Reference proteome</keyword>
<dbReference type="Pfam" id="PF00069">
    <property type="entry name" value="Pkinase"/>
    <property type="match status" value="1"/>
</dbReference>
<organism evidence="14 15">
    <name type="scientific">Triparma columacea</name>
    <dbReference type="NCBI Taxonomy" id="722753"/>
    <lineage>
        <taxon>Eukaryota</taxon>
        <taxon>Sar</taxon>
        <taxon>Stramenopiles</taxon>
        <taxon>Ochrophyta</taxon>
        <taxon>Bolidophyceae</taxon>
        <taxon>Parmales</taxon>
        <taxon>Triparmaceae</taxon>
        <taxon>Triparma</taxon>
    </lineage>
</organism>
<sequence>MSESKSKKVGKYEIGQTLGEGTFGKVKYAINSETKEAVAIKILDKEKIQQQNMGNQIKKEISIMKVVHHPNVVQLKEVLASRTKIFIVLELVTGGELFDSIVKEGKFSDDKARKYFRQLIHGLSYCNTKGVCHRDLKPENLLLDQNANLKISDFGLSALYTGGDDGETNQRTLLLHTTCGTPNYVAPEVLEDKGYDGKKADIWSCGVILYVLLAGFLPFDEKKMADLFRKIQAAEVQYPAWFSDDVRDLLGKILTADPGNRANISEIQQHQWYTKGGTLTNEDHLEGSEGREEGGGELGAGGGGGEGGGGAGDVGGGADAGVPGGKGDKGGAAAFVNDDDAQNSMVRTQSEAKVKRVFQFIARGPSTTLLQTLSGHLEGMGCELKVYDEAMKIKACRLTGSGMIGVVLQVNVMGEDIEDGTCMVEVRRGKGDLLEYSKFYKELTEEKLKGVIEEVIEQEVPPVG</sequence>
<dbReference type="PROSITE" id="PS00107">
    <property type="entry name" value="PROTEIN_KINASE_ATP"/>
    <property type="match status" value="1"/>
</dbReference>
<feature type="domain" description="Protein kinase" evidence="13">
    <location>
        <begin position="12"/>
        <end position="273"/>
    </location>
</feature>
<dbReference type="InterPro" id="IPR000719">
    <property type="entry name" value="Prot_kinase_dom"/>
</dbReference>
<evidence type="ECO:0000259" key="13">
    <source>
        <dbReference type="PROSITE" id="PS50011"/>
    </source>
</evidence>
<keyword evidence="4 9" id="KW-0547">Nucleotide-binding</keyword>
<evidence type="ECO:0000256" key="8">
    <source>
        <dbReference type="ARBA" id="ARBA00048679"/>
    </source>
</evidence>
<evidence type="ECO:0000256" key="9">
    <source>
        <dbReference type="PROSITE-ProRule" id="PRU10141"/>
    </source>
</evidence>
<evidence type="ECO:0000313" key="14">
    <source>
        <dbReference type="EMBL" id="GMI21034.1"/>
    </source>
</evidence>
<protein>
    <recommendedName>
        <fullName evidence="1">non-specific serine/threonine protein kinase</fullName>
        <ecNumber evidence="1">2.7.11.1</ecNumber>
    </recommendedName>
</protein>
<evidence type="ECO:0000256" key="2">
    <source>
        <dbReference type="ARBA" id="ARBA00022527"/>
    </source>
</evidence>
<comment type="similarity">
    <text evidence="10">Belongs to the protein kinase superfamily.</text>
</comment>
<comment type="catalytic activity">
    <reaction evidence="7">
        <text>L-threonyl-[protein] + ATP = O-phospho-L-threonyl-[protein] + ADP + H(+)</text>
        <dbReference type="Rhea" id="RHEA:46608"/>
        <dbReference type="Rhea" id="RHEA-COMP:11060"/>
        <dbReference type="Rhea" id="RHEA-COMP:11605"/>
        <dbReference type="ChEBI" id="CHEBI:15378"/>
        <dbReference type="ChEBI" id="CHEBI:30013"/>
        <dbReference type="ChEBI" id="CHEBI:30616"/>
        <dbReference type="ChEBI" id="CHEBI:61977"/>
        <dbReference type="ChEBI" id="CHEBI:456216"/>
        <dbReference type="EC" id="2.7.11.1"/>
    </reaction>
</comment>
<dbReference type="Gene3D" id="3.30.310.80">
    <property type="entry name" value="Kinase associated domain 1, KA1"/>
    <property type="match status" value="1"/>
</dbReference>
<feature type="compositionally biased region" description="Gly residues" evidence="11">
    <location>
        <begin position="296"/>
        <end position="325"/>
    </location>
</feature>
<name>A0A9W7FX79_9STRA</name>
<dbReference type="Gene3D" id="1.10.510.10">
    <property type="entry name" value="Transferase(Phosphotransferase) domain 1"/>
    <property type="match status" value="1"/>
</dbReference>
<dbReference type="GO" id="GO:0005524">
    <property type="term" value="F:ATP binding"/>
    <property type="evidence" value="ECO:0007669"/>
    <property type="project" value="UniProtKB-UniRule"/>
</dbReference>
<feature type="transmembrane region" description="Helical" evidence="12">
    <location>
        <begin position="200"/>
        <end position="219"/>
    </location>
</feature>
<reference evidence="15" key="1">
    <citation type="journal article" date="2023" name="Commun. Biol.">
        <title>Genome analysis of Parmales, the sister group of diatoms, reveals the evolutionary specialization of diatoms from phago-mixotrophs to photoautotrophs.</title>
        <authorList>
            <person name="Ban H."/>
            <person name="Sato S."/>
            <person name="Yoshikawa S."/>
            <person name="Yamada K."/>
            <person name="Nakamura Y."/>
            <person name="Ichinomiya M."/>
            <person name="Sato N."/>
            <person name="Blanc-Mathieu R."/>
            <person name="Endo H."/>
            <person name="Kuwata A."/>
            <person name="Ogata H."/>
        </authorList>
    </citation>
    <scope>NUCLEOTIDE SEQUENCE [LARGE SCALE GENOMIC DNA]</scope>
</reference>
<keyword evidence="12" id="KW-1133">Transmembrane helix</keyword>
<dbReference type="PROSITE" id="PS00108">
    <property type="entry name" value="PROTEIN_KINASE_ST"/>
    <property type="match status" value="1"/>
</dbReference>
<evidence type="ECO:0000256" key="4">
    <source>
        <dbReference type="ARBA" id="ARBA00022741"/>
    </source>
</evidence>
<evidence type="ECO:0000256" key="5">
    <source>
        <dbReference type="ARBA" id="ARBA00022777"/>
    </source>
</evidence>
<dbReference type="PANTHER" id="PTHR43895:SF32">
    <property type="entry name" value="SERINE_THREONINE-PROTEIN KINASE CHK1"/>
    <property type="match status" value="1"/>
</dbReference>
<dbReference type="Proteomes" id="UP001165065">
    <property type="component" value="Unassembled WGS sequence"/>
</dbReference>
<dbReference type="InterPro" id="IPR008271">
    <property type="entry name" value="Ser/Thr_kinase_AS"/>
</dbReference>
<dbReference type="PROSITE" id="PS50011">
    <property type="entry name" value="PROTEIN_KINASE_DOM"/>
    <property type="match status" value="1"/>
</dbReference>
<dbReference type="InterPro" id="IPR011009">
    <property type="entry name" value="Kinase-like_dom_sf"/>
</dbReference>
<evidence type="ECO:0000256" key="7">
    <source>
        <dbReference type="ARBA" id="ARBA00047899"/>
    </source>
</evidence>
<dbReference type="EC" id="2.7.11.1" evidence="1"/>
<dbReference type="FunFam" id="3.30.200.20:FF:000096">
    <property type="entry name" value="Non-specific serine/threonine protein kinase"/>
    <property type="match status" value="1"/>
</dbReference>
<keyword evidence="3" id="KW-0808">Transferase</keyword>
<keyword evidence="12" id="KW-0472">Membrane</keyword>
<evidence type="ECO:0000256" key="10">
    <source>
        <dbReference type="RuleBase" id="RU000304"/>
    </source>
</evidence>
<dbReference type="SMART" id="SM00220">
    <property type="entry name" value="S_TKc"/>
    <property type="match status" value="1"/>
</dbReference>
<dbReference type="AlphaFoldDB" id="A0A9W7FX79"/>
<dbReference type="EMBL" id="BRYA01000526">
    <property type="protein sequence ID" value="GMI21034.1"/>
    <property type="molecule type" value="Genomic_DNA"/>
</dbReference>
<keyword evidence="2 10" id="KW-0723">Serine/threonine-protein kinase</keyword>
<evidence type="ECO:0000256" key="6">
    <source>
        <dbReference type="ARBA" id="ARBA00022840"/>
    </source>
</evidence>
<comment type="caution">
    <text evidence="14">The sequence shown here is derived from an EMBL/GenBank/DDBJ whole genome shotgun (WGS) entry which is preliminary data.</text>
</comment>
<dbReference type="GO" id="GO:0004674">
    <property type="term" value="F:protein serine/threonine kinase activity"/>
    <property type="evidence" value="ECO:0007669"/>
    <property type="project" value="UniProtKB-KW"/>
</dbReference>
<keyword evidence="12" id="KW-0812">Transmembrane</keyword>
<evidence type="ECO:0000256" key="1">
    <source>
        <dbReference type="ARBA" id="ARBA00012513"/>
    </source>
</evidence>
<feature type="compositionally biased region" description="Basic and acidic residues" evidence="11">
    <location>
        <begin position="281"/>
        <end position="294"/>
    </location>
</feature>
<evidence type="ECO:0000256" key="11">
    <source>
        <dbReference type="SAM" id="MobiDB-lite"/>
    </source>
</evidence>
<evidence type="ECO:0000256" key="12">
    <source>
        <dbReference type="SAM" id="Phobius"/>
    </source>
</evidence>
<keyword evidence="6 9" id="KW-0067">ATP-binding</keyword>
<evidence type="ECO:0000313" key="15">
    <source>
        <dbReference type="Proteomes" id="UP001165065"/>
    </source>
</evidence>
<dbReference type="GO" id="GO:0007165">
    <property type="term" value="P:signal transduction"/>
    <property type="evidence" value="ECO:0007669"/>
    <property type="project" value="TreeGrafter"/>
</dbReference>